<gene>
    <name evidence="1" type="ORF">AZE42_11531</name>
</gene>
<reference evidence="1 2" key="1">
    <citation type="submission" date="2016-03" db="EMBL/GenBank/DDBJ databases">
        <title>Comparative genomics of the ectomycorrhizal sister species Rhizopogon vinicolor and Rhizopogon vesiculosus (Basidiomycota: Boletales) reveals a divergence of the mating type B locus.</title>
        <authorList>
            <person name="Mujic A.B."/>
            <person name="Kuo A."/>
            <person name="Tritt A."/>
            <person name="Lipzen A."/>
            <person name="Chen C."/>
            <person name="Johnson J."/>
            <person name="Sharma A."/>
            <person name="Barry K."/>
            <person name="Grigoriev I.V."/>
            <person name="Spatafora J.W."/>
        </authorList>
    </citation>
    <scope>NUCLEOTIDE SEQUENCE [LARGE SCALE GENOMIC DNA]</scope>
    <source>
        <strain evidence="1 2">AM-OR11-056</strain>
    </source>
</reference>
<protein>
    <submittedName>
        <fullName evidence="1">Uncharacterized protein</fullName>
    </submittedName>
</protein>
<dbReference type="EMBL" id="LVVM01005353">
    <property type="protein sequence ID" value="OJA10885.1"/>
    <property type="molecule type" value="Genomic_DNA"/>
</dbReference>
<organism evidence="1 2">
    <name type="scientific">Rhizopogon vesiculosus</name>
    <dbReference type="NCBI Taxonomy" id="180088"/>
    <lineage>
        <taxon>Eukaryota</taxon>
        <taxon>Fungi</taxon>
        <taxon>Dikarya</taxon>
        <taxon>Basidiomycota</taxon>
        <taxon>Agaricomycotina</taxon>
        <taxon>Agaricomycetes</taxon>
        <taxon>Agaricomycetidae</taxon>
        <taxon>Boletales</taxon>
        <taxon>Suillineae</taxon>
        <taxon>Rhizopogonaceae</taxon>
        <taxon>Rhizopogon</taxon>
    </lineage>
</organism>
<proteinExistence type="predicted"/>
<accession>A0A1J8PPS7</accession>
<name>A0A1J8PPS7_9AGAM</name>
<dbReference type="AlphaFoldDB" id="A0A1J8PPS7"/>
<sequence length="20" mass="2397">MYMEYITDDQPTTIITSVFQ</sequence>
<evidence type="ECO:0000313" key="1">
    <source>
        <dbReference type="EMBL" id="OJA10885.1"/>
    </source>
</evidence>
<dbReference type="Proteomes" id="UP000183567">
    <property type="component" value="Unassembled WGS sequence"/>
</dbReference>
<comment type="caution">
    <text evidence="1">The sequence shown here is derived from an EMBL/GenBank/DDBJ whole genome shotgun (WGS) entry which is preliminary data.</text>
</comment>
<keyword evidence="2" id="KW-1185">Reference proteome</keyword>
<evidence type="ECO:0000313" key="2">
    <source>
        <dbReference type="Proteomes" id="UP000183567"/>
    </source>
</evidence>